<dbReference type="InterPro" id="IPR037045">
    <property type="entry name" value="S8pro/Inhibitor_I9_sf"/>
</dbReference>
<protein>
    <recommendedName>
        <fullName evidence="2">Inhibitor I9 domain-containing protein</fullName>
    </recommendedName>
</protein>
<feature type="domain" description="Inhibitor I9" evidence="2">
    <location>
        <begin position="4"/>
        <end position="74"/>
    </location>
</feature>
<gene>
    <name evidence="3" type="ORF">D9758_006848</name>
</gene>
<dbReference type="AlphaFoldDB" id="A0A8H5CVF2"/>
<sequence length="75" mass="8384">MSQKFIVTFKDSVSKEDLKKYKDQVKDAGGKIYQEYDGVLTGFAAEIPPQTLESFKSLQGDVIEGIEPDGEVRIQ</sequence>
<organism evidence="3 4">
    <name type="scientific">Tetrapyrgos nigripes</name>
    <dbReference type="NCBI Taxonomy" id="182062"/>
    <lineage>
        <taxon>Eukaryota</taxon>
        <taxon>Fungi</taxon>
        <taxon>Dikarya</taxon>
        <taxon>Basidiomycota</taxon>
        <taxon>Agaricomycotina</taxon>
        <taxon>Agaricomycetes</taxon>
        <taxon>Agaricomycetidae</taxon>
        <taxon>Agaricales</taxon>
        <taxon>Marasmiineae</taxon>
        <taxon>Marasmiaceae</taxon>
        <taxon>Tetrapyrgos</taxon>
    </lineage>
</organism>
<proteinExistence type="inferred from homology"/>
<accession>A0A8H5CVF2</accession>
<keyword evidence="4" id="KW-1185">Reference proteome</keyword>
<name>A0A8H5CVF2_9AGAR</name>
<dbReference type="Proteomes" id="UP000559256">
    <property type="component" value="Unassembled WGS sequence"/>
</dbReference>
<evidence type="ECO:0000259" key="2">
    <source>
        <dbReference type="Pfam" id="PF05922"/>
    </source>
</evidence>
<comment type="similarity">
    <text evidence="1">Belongs to the protease inhibitor I9 family.</text>
</comment>
<dbReference type="InterPro" id="IPR010259">
    <property type="entry name" value="S8pro/Inhibitor_I9"/>
</dbReference>
<comment type="caution">
    <text evidence="3">The sequence shown here is derived from an EMBL/GenBank/DDBJ whole genome shotgun (WGS) entry which is preliminary data.</text>
</comment>
<evidence type="ECO:0000313" key="3">
    <source>
        <dbReference type="EMBL" id="KAF5348680.1"/>
    </source>
</evidence>
<dbReference type="GO" id="GO:0042144">
    <property type="term" value="P:vacuole fusion, non-autophagic"/>
    <property type="evidence" value="ECO:0007669"/>
    <property type="project" value="TreeGrafter"/>
</dbReference>
<dbReference type="FunFam" id="3.30.70.80:FF:000005">
    <property type="entry name" value="Proteinase inhibitor I2B"/>
    <property type="match status" value="1"/>
</dbReference>
<dbReference type="InterPro" id="IPR052471">
    <property type="entry name" value="PBI_I9"/>
</dbReference>
<evidence type="ECO:0000313" key="4">
    <source>
        <dbReference type="Proteomes" id="UP000559256"/>
    </source>
</evidence>
<dbReference type="Gene3D" id="3.30.70.80">
    <property type="entry name" value="Peptidase S8 propeptide/proteinase inhibitor I9"/>
    <property type="match status" value="1"/>
</dbReference>
<reference evidence="3 4" key="1">
    <citation type="journal article" date="2020" name="ISME J.">
        <title>Uncovering the hidden diversity of litter-decomposition mechanisms in mushroom-forming fungi.</title>
        <authorList>
            <person name="Floudas D."/>
            <person name="Bentzer J."/>
            <person name="Ahren D."/>
            <person name="Johansson T."/>
            <person name="Persson P."/>
            <person name="Tunlid A."/>
        </authorList>
    </citation>
    <scope>NUCLEOTIDE SEQUENCE [LARGE SCALE GENOMIC DNA]</scope>
    <source>
        <strain evidence="3 4">CBS 291.85</strain>
    </source>
</reference>
<dbReference type="OrthoDB" id="5518345at2759"/>
<dbReference type="SUPFAM" id="SSF54897">
    <property type="entry name" value="Protease propeptides/inhibitors"/>
    <property type="match status" value="1"/>
</dbReference>
<dbReference type="GO" id="GO:0004866">
    <property type="term" value="F:endopeptidase inhibitor activity"/>
    <property type="evidence" value="ECO:0007669"/>
    <property type="project" value="UniProtKB-ARBA"/>
</dbReference>
<dbReference type="PANTHER" id="PTHR28288:SF2">
    <property type="entry name" value="PROTEASE B INHIBITOR 2"/>
    <property type="match status" value="1"/>
</dbReference>
<dbReference type="PANTHER" id="PTHR28288">
    <property type="entry name" value="PROTEASE B INHIBITOR 2"/>
    <property type="match status" value="1"/>
</dbReference>
<dbReference type="Pfam" id="PF05922">
    <property type="entry name" value="Inhibitor_I9"/>
    <property type="match status" value="1"/>
</dbReference>
<evidence type="ECO:0000256" key="1">
    <source>
        <dbReference type="ARBA" id="ARBA00038069"/>
    </source>
</evidence>
<dbReference type="EMBL" id="JAACJM010000085">
    <property type="protein sequence ID" value="KAF5348680.1"/>
    <property type="molecule type" value="Genomic_DNA"/>
</dbReference>